<organism evidence="3 4">
    <name type="scientific">Nocardioides faecalis</name>
    <dbReference type="NCBI Taxonomy" id="2803858"/>
    <lineage>
        <taxon>Bacteria</taxon>
        <taxon>Bacillati</taxon>
        <taxon>Actinomycetota</taxon>
        <taxon>Actinomycetes</taxon>
        <taxon>Propionibacteriales</taxon>
        <taxon>Nocardioidaceae</taxon>
        <taxon>Nocardioides</taxon>
    </lineage>
</organism>
<dbReference type="InterPro" id="IPR054384">
    <property type="entry name" value="SecDF_P1_head"/>
</dbReference>
<dbReference type="Pfam" id="PF22599">
    <property type="entry name" value="SecDF_P1_head"/>
    <property type="match status" value="1"/>
</dbReference>
<evidence type="ECO:0000313" key="4">
    <source>
        <dbReference type="Proteomes" id="UP000663791"/>
    </source>
</evidence>
<evidence type="ECO:0000256" key="1">
    <source>
        <dbReference type="SAM" id="MobiDB-lite"/>
    </source>
</evidence>
<gene>
    <name evidence="3" type="ORF">JK386_00980</name>
</gene>
<evidence type="ECO:0000313" key="3">
    <source>
        <dbReference type="EMBL" id="MBM9458467.1"/>
    </source>
</evidence>
<dbReference type="Proteomes" id="UP000663791">
    <property type="component" value="Unassembled WGS sequence"/>
</dbReference>
<proteinExistence type="predicted"/>
<sequence>MSLPSRTRLRDRSPGRRTASAVLVVALAAALAGGLSGCSDAGSTGGGGDGSGGGGGIAVGDGTARILDGAVQVRRVLESSTAGPTMSSTSTLPPDCADVPPGQPAAEEEAIACDAAAAVYRLAPADVVGGVRSAEAVQEPGVPGWVVQLELAEEQATTLAALSEELVGTDELLAILADGAVLSATTVATVIPDGRLQVAGGFDRARAHELAEALSD</sequence>
<feature type="region of interest" description="Disordered" evidence="1">
    <location>
        <begin position="77"/>
        <end position="103"/>
    </location>
</feature>
<feature type="compositionally biased region" description="Polar residues" evidence="1">
    <location>
        <begin position="78"/>
        <end position="92"/>
    </location>
</feature>
<reference evidence="3" key="1">
    <citation type="submission" date="2021-01" db="EMBL/GenBank/DDBJ databases">
        <title>Novel species in genus Nocardioides.</title>
        <authorList>
            <person name="Zhang G."/>
        </authorList>
    </citation>
    <scope>NUCLEOTIDE SEQUENCE</scope>
    <source>
        <strain evidence="3">Zg-536</strain>
    </source>
</reference>
<dbReference type="EMBL" id="JAERTX010000001">
    <property type="protein sequence ID" value="MBM9458467.1"/>
    <property type="molecule type" value="Genomic_DNA"/>
</dbReference>
<keyword evidence="4" id="KW-1185">Reference proteome</keyword>
<dbReference type="Gene3D" id="3.30.1360.200">
    <property type="match status" value="1"/>
</dbReference>
<dbReference type="RefSeq" id="WP_205289769.1">
    <property type="nucleotide sequence ID" value="NZ_CP074406.1"/>
</dbReference>
<feature type="domain" description="SecDF P1 head subdomain" evidence="2">
    <location>
        <begin position="131"/>
        <end position="214"/>
    </location>
</feature>
<name>A0A938Y3H5_9ACTN</name>
<accession>A0A938Y3H5</accession>
<comment type="caution">
    <text evidence="3">The sequence shown here is derived from an EMBL/GenBank/DDBJ whole genome shotgun (WGS) entry which is preliminary data.</text>
</comment>
<evidence type="ECO:0000259" key="2">
    <source>
        <dbReference type="Pfam" id="PF22599"/>
    </source>
</evidence>
<dbReference type="AlphaFoldDB" id="A0A938Y3H5"/>
<protein>
    <recommendedName>
        <fullName evidence="2">SecDF P1 head subdomain domain-containing protein</fullName>
    </recommendedName>
</protein>